<accession>A0A9W8CWM6</accession>
<dbReference type="AlphaFoldDB" id="A0A9W8CWM6"/>
<feature type="transmembrane region" description="Helical" evidence="2">
    <location>
        <begin position="254"/>
        <end position="275"/>
    </location>
</feature>
<protein>
    <submittedName>
        <fullName evidence="3">Uncharacterized protein</fullName>
    </submittedName>
</protein>
<name>A0A9W8CWM6_9FUNG</name>
<feature type="compositionally biased region" description="Polar residues" evidence="1">
    <location>
        <begin position="358"/>
        <end position="370"/>
    </location>
</feature>
<gene>
    <name evidence="3" type="ORF">LPJ61_005072</name>
</gene>
<reference evidence="3" key="1">
    <citation type="submission" date="2022-07" db="EMBL/GenBank/DDBJ databases">
        <title>Phylogenomic reconstructions and comparative analyses of Kickxellomycotina fungi.</title>
        <authorList>
            <person name="Reynolds N.K."/>
            <person name="Stajich J.E."/>
            <person name="Barry K."/>
            <person name="Grigoriev I.V."/>
            <person name="Crous P."/>
            <person name="Smith M.E."/>
        </authorList>
    </citation>
    <scope>NUCLEOTIDE SEQUENCE</scope>
    <source>
        <strain evidence="3">BCRC 34381</strain>
    </source>
</reference>
<evidence type="ECO:0000256" key="1">
    <source>
        <dbReference type="SAM" id="MobiDB-lite"/>
    </source>
</evidence>
<evidence type="ECO:0000313" key="3">
    <source>
        <dbReference type="EMBL" id="KAJ1726608.1"/>
    </source>
</evidence>
<evidence type="ECO:0000313" key="4">
    <source>
        <dbReference type="Proteomes" id="UP001143981"/>
    </source>
</evidence>
<feature type="region of interest" description="Disordered" evidence="1">
    <location>
        <begin position="337"/>
        <end position="402"/>
    </location>
</feature>
<feature type="transmembrane region" description="Helical" evidence="2">
    <location>
        <begin position="85"/>
        <end position="111"/>
    </location>
</feature>
<keyword evidence="4" id="KW-1185">Reference proteome</keyword>
<proteinExistence type="predicted"/>
<keyword evidence="2" id="KW-1133">Transmembrane helix</keyword>
<organism evidence="3 4">
    <name type="scientific">Coemansia biformis</name>
    <dbReference type="NCBI Taxonomy" id="1286918"/>
    <lineage>
        <taxon>Eukaryota</taxon>
        <taxon>Fungi</taxon>
        <taxon>Fungi incertae sedis</taxon>
        <taxon>Zoopagomycota</taxon>
        <taxon>Kickxellomycotina</taxon>
        <taxon>Kickxellomycetes</taxon>
        <taxon>Kickxellales</taxon>
        <taxon>Kickxellaceae</taxon>
        <taxon>Coemansia</taxon>
    </lineage>
</organism>
<sequence length="402" mass="44025">MNILSPHDVRVASILVTTLNSVGLAMSLVTLVLCVILCNKRHEISGMTIIRVIFLLQILEAMRCLFSLVTVYADATDNAGCRAQVFFTLVLSAAPLNLSVVCMVYFQAILLHKVAVRGRYLRIMLLAGVAAYTIVPPMFTLFIPARTAGMPSYCAFYDAPSRRLFIFKWLVIYIWLSLTCIVGLCSITAMMVAIFRRAGTVKSRICSGSSSGSRAPGQPSSISGELNATVVKESLHRRRRSSGLVVAKTLKSMCWFSIVPIVSFTFNMAYSVVWYRTQQQSLAVFIVDQVLQFLSVPLYCLTFYLNPSVQRALSQYLQDRKGPGCRDVDGMERLASHQSSLPGSIGGTSGDSTIRTTAQATDESSGSPISLSEMLSDEYYTDSLGSSSPTEKKPTQDSDTSP</sequence>
<evidence type="ECO:0000256" key="2">
    <source>
        <dbReference type="SAM" id="Phobius"/>
    </source>
</evidence>
<dbReference type="EMBL" id="JANBOI010001462">
    <property type="protein sequence ID" value="KAJ1726608.1"/>
    <property type="molecule type" value="Genomic_DNA"/>
</dbReference>
<feature type="transmembrane region" description="Helical" evidence="2">
    <location>
        <begin position="12"/>
        <end position="37"/>
    </location>
</feature>
<feature type="transmembrane region" description="Helical" evidence="2">
    <location>
        <begin position="281"/>
        <end position="305"/>
    </location>
</feature>
<dbReference type="OrthoDB" id="5597070at2759"/>
<feature type="transmembrane region" description="Helical" evidence="2">
    <location>
        <begin position="170"/>
        <end position="195"/>
    </location>
</feature>
<keyword evidence="2" id="KW-0812">Transmembrane</keyword>
<feature type="transmembrane region" description="Helical" evidence="2">
    <location>
        <begin position="49"/>
        <end position="73"/>
    </location>
</feature>
<keyword evidence="2" id="KW-0472">Membrane</keyword>
<dbReference type="Proteomes" id="UP001143981">
    <property type="component" value="Unassembled WGS sequence"/>
</dbReference>
<feature type="transmembrane region" description="Helical" evidence="2">
    <location>
        <begin position="123"/>
        <end position="143"/>
    </location>
</feature>
<comment type="caution">
    <text evidence="3">The sequence shown here is derived from an EMBL/GenBank/DDBJ whole genome shotgun (WGS) entry which is preliminary data.</text>
</comment>